<dbReference type="InterPro" id="IPR032675">
    <property type="entry name" value="LRR_dom_sf"/>
</dbReference>
<name>A0A015INR0_RHIIW</name>
<dbReference type="OrthoDB" id="2307203at2759"/>
<sequence length="467" mass="54303">MSNLNKDILYLIFEELQDDDNTLYSCLLVNKTWCETIVPTLWKDPWKRLKNGKERSLLNVIISHLSKESRNNLGQHFDFLIDSYQNSIFDYISFCRHLNLNEIQRIIDVELVQEKSSILIIKSEIIKLFINGNVSYKTLYIPQQLDCQIRLIPGTESCFSEIEFLSCHTNINNNILFGLIETCKSIKQLELIIEGNDNNYEIVKLIESAGNLFKISFINKCLYVNESFCKILENSLIRHANTIENFKISTKPLVTKVLSSFANLKRLELDNSYENLPWNCLNYSSLPCLQFLYAKGVPICALTSLIASTSGQLIEIKIDHIPHEEIDNKRIIQAIYQKCPNLKYLKLMLRNKNILELRNLLVNCQNLSGLFIISNMVDTFGWDNLFEILTETSPTSLFRFKFSFCYKPIKLEFLKFFFDNWKDRHSLVLQLSRLDNIGNIGDLIEKYKADGIIKKCNELCGGDFEWI</sequence>
<dbReference type="Proteomes" id="UP000022910">
    <property type="component" value="Unassembled WGS sequence"/>
</dbReference>
<evidence type="ECO:0000313" key="2">
    <source>
        <dbReference type="Proteomes" id="UP000022910"/>
    </source>
</evidence>
<dbReference type="SUPFAM" id="SSF52047">
    <property type="entry name" value="RNI-like"/>
    <property type="match status" value="1"/>
</dbReference>
<proteinExistence type="predicted"/>
<dbReference type="EMBL" id="JEMT01027931">
    <property type="protein sequence ID" value="EXX55875.1"/>
    <property type="molecule type" value="Genomic_DNA"/>
</dbReference>
<reference evidence="1 2" key="1">
    <citation type="submission" date="2014-02" db="EMBL/GenBank/DDBJ databases">
        <title>Single nucleus genome sequencing reveals high similarity among nuclei of an endomycorrhizal fungus.</title>
        <authorList>
            <person name="Lin K."/>
            <person name="Geurts R."/>
            <person name="Zhang Z."/>
            <person name="Limpens E."/>
            <person name="Saunders D.G."/>
            <person name="Mu D."/>
            <person name="Pang E."/>
            <person name="Cao H."/>
            <person name="Cha H."/>
            <person name="Lin T."/>
            <person name="Zhou Q."/>
            <person name="Shang Y."/>
            <person name="Li Y."/>
            <person name="Ivanov S."/>
            <person name="Sharma T."/>
            <person name="Velzen R.V."/>
            <person name="Ruijter N.D."/>
            <person name="Aanen D.K."/>
            <person name="Win J."/>
            <person name="Kamoun S."/>
            <person name="Bisseling T."/>
            <person name="Huang S."/>
        </authorList>
    </citation>
    <scope>NUCLEOTIDE SEQUENCE [LARGE SCALE GENOMIC DNA]</scope>
    <source>
        <strain evidence="2">DAOM197198w</strain>
    </source>
</reference>
<keyword evidence="2" id="KW-1185">Reference proteome</keyword>
<gene>
    <name evidence="1" type="ORF">RirG_221400</name>
</gene>
<comment type="caution">
    <text evidence="1">The sequence shown here is derived from an EMBL/GenBank/DDBJ whole genome shotgun (WGS) entry which is preliminary data.</text>
</comment>
<organism evidence="1 2">
    <name type="scientific">Rhizophagus irregularis (strain DAOM 197198w)</name>
    <name type="common">Glomus intraradices</name>
    <dbReference type="NCBI Taxonomy" id="1432141"/>
    <lineage>
        <taxon>Eukaryota</taxon>
        <taxon>Fungi</taxon>
        <taxon>Fungi incertae sedis</taxon>
        <taxon>Mucoromycota</taxon>
        <taxon>Glomeromycotina</taxon>
        <taxon>Glomeromycetes</taxon>
        <taxon>Glomerales</taxon>
        <taxon>Glomeraceae</taxon>
        <taxon>Rhizophagus</taxon>
    </lineage>
</organism>
<protein>
    <recommendedName>
        <fullName evidence="3">F-box domain-containing protein</fullName>
    </recommendedName>
</protein>
<evidence type="ECO:0000313" key="1">
    <source>
        <dbReference type="EMBL" id="EXX55875.1"/>
    </source>
</evidence>
<dbReference type="AlphaFoldDB" id="A0A015INR0"/>
<dbReference type="Gene3D" id="3.80.10.10">
    <property type="entry name" value="Ribonuclease Inhibitor"/>
    <property type="match status" value="1"/>
</dbReference>
<dbReference type="HOGENOM" id="CLU_028913_1_1_1"/>
<evidence type="ECO:0008006" key="3">
    <source>
        <dbReference type="Google" id="ProtNLM"/>
    </source>
</evidence>
<accession>A0A015INR0</accession>